<feature type="signal peptide" evidence="4">
    <location>
        <begin position="1"/>
        <end position="18"/>
    </location>
</feature>
<dbReference type="PANTHER" id="PTHR33630:SF9">
    <property type="entry name" value="CUTINASE 4"/>
    <property type="match status" value="1"/>
</dbReference>
<reference evidence="5" key="1">
    <citation type="journal article" date="2020" name="Stud. Mycol.">
        <title>101 Dothideomycetes genomes: a test case for predicting lifestyles and emergence of pathogens.</title>
        <authorList>
            <person name="Haridas S."/>
            <person name="Albert R."/>
            <person name="Binder M."/>
            <person name="Bloem J."/>
            <person name="Labutti K."/>
            <person name="Salamov A."/>
            <person name="Andreopoulos B."/>
            <person name="Baker S."/>
            <person name="Barry K."/>
            <person name="Bills G."/>
            <person name="Bluhm B."/>
            <person name="Cannon C."/>
            <person name="Castanera R."/>
            <person name="Culley D."/>
            <person name="Daum C."/>
            <person name="Ezra D."/>
            <person name="Gonzalez J."/>
            <person name="Henrissat B."/>
            <person name="Kuo A."/>
            <person name="Liang C."/>
            <person name="Lipzen A."/>
            <person name="Lutzoni F."/>
            <person name="Magnuson J."/>
            <person name="Mondo S."/>
            <person name="Nolan M."/>
            <person name="Ohm R."/>
            <person name="Pangilinan J."/>
            <person name="Park H.-J."/>
            <person name="Ramirez L."/>
            <person name="Alfaro M."/>
            <person name="Sun H."/>
            <person name="Tritt A."/>
            <person name="Yoshinaga Y."/>
            <person name="Zwiers L.-H."/>
            <person name="Turgeon B."/>
            <person name="Goodwin S."/>
            <person name="Spatafora J."/>
            <person name="Crous P."/>
            <person name="Grigoriev I."/>
        </authorList>
    </citation>
    <scope>NUCLEOTIDE SEQUENCE</scope>
    <source>
        <strain evidence="5">ATCC 36951</strain>
    </source>
</reference>
<keyword evidence="6" id="KW-1185">Reference proteome</keyword>
<dbReference type="GeneID" id="54560102"/>
<dbReference type="InterPro" id="IPR000675">
    <property type="entry name" value="Cutinase/axe"/>
</dbReference>
<dbReference type="Pfam" id="PF01083">
    <property type="entry name" value="Cutinase"/>
    <property type="match status" value="1"/>
</dbReference>
<dbReference type="PANTHER" id="PTHR33630">
    <property type="entry name" value="CUTINASE RV1984C-RELATED-RELATED"/>
    <property type="match status" value="1"/>
</dbReference>
<dbReference type="EMBL" id="ML993597">
    <property type="protein sequence ID" value="KAF2166330.1"/>
    <property type="molecule type" value="Genomic_DNA"/>
</dbReference>
<dbReference type="RefSeq" id="XP_033667219.1">
    <property type="nucleotide sequence ID" value="XM_033806830.1"/>
</dbReference>
<dbReference type="InterPro" id="IPR029058">
    <property type="entry name" value="AB_hydrolase_fold"/>
</dbReference>
<gene>
    <name evidence="5" type="ORF">M409DRAFT_23522</name>
</gene>
<keyword evidence="1" id="KW-0378">Hydrolase</keyword>
<dbReference type="Proteomes" id="UP000799537">
    <property type="component" value="Unassembled WGS sequence"/>
</dbReference>
<sequence>MMMKTLSTAVLFGSLACAQFAPPAGVSNVSSSDCPTNGGAHIIVARASLEAPGYGIIGSVKDAVLNRVPGSTAEFVTYPATLDDYFNSESDGVLAMKKLINAYTDKCSASLPLVLMGYSQGAQVSADSLVGQQVAAFPDNSSINQPLPASTLSRFAAVVIMGDPSFVTNETFHVGNATRNGLFPRKDVANFNTAGLAARVKSYCDFNDPYCASGNLSTGLPVHLGYVQEYGSQAEDFVVNQIKAFYSNGTSTSSNGTSSSGSGSSTSSNGTSSGGSGSSTTSSTPAAYTGTASTMSAVGKIAPIAVLAGVIALAM</sequence>
<evidence type="ECO:0000313" key="5">
    <source>
        <dbReference type="EMBL" id="KAF2166330.1"/>
    </source>
</evidence>
<name>A0A6A6CJK6_ZASCE</name>
<protein>
    <submittedName>
        <fullName evidence="5">Carbohydrate esterase family 5 protein</fullName>
    </submittedName>
</protein>
<feature type="chain" id="PRO_5025422347" evidence="4">
    <location>
        <begin position="19"/>
        <end position="315"/>
    </location>
</feature>
<feature type="compositionally biased region" description="Low complexity" evidence="3">
    <location>
        <begin position="249"/>
        <end position="271"/>
    </location>
</feature>
<dbReference type="SMART" id="SM01110">
    <property type="entry name" value="Cutinase"/>
    <property type="match status" value="1"/>
</dbReference>
<dbReference type="GO" id="GO:0052689">
    <property type="term" value="F:carboxylic ester hydrolase activity"/>
    <property type="evidence" value="ECO:0007669"/>
    <property type="project" value="UniProtKB-ARBA"/>
</dbReference>
<keyword evidence="4" id="KW-0732">Signal</keyword>
<dbReference type="OrthoDB" id="2586582at2759"/>
<dbReference type="AlphaFoldDB" id="A0A6A6CJK6"/>
<dbReference type="SUPFAM" id="SSF53474">
    <property type="entry name" value="alpha/beta-Hydrolases"/>
    <property type="match status" value="1"/>
</dbReference>
<evidence type="ECO:0000256" key="3">
    <source>
        <dbReference type="SAM" id="MobiDB-lite"/>
    </source>
</evidence>
<evidence type="ECO:0000256" key="1">
    <source>
        <dbReference type="ARBA" id="ARBA00022801"/>
    </source>
</evidence>
<dbReference type="Gene3D" id="3.40.50.1820">
    <property type="entry name" value="alpha/beta hydrolase"/>
    <property type="match status" value="1"/>
</dbReference>
<evidence type="ECO:0000256" key="2">
    <source>
        <dbReference type="ARBA" id="ARBA00023157"/>
    </source>
</evidence>
<dbReference type="PROSITE" id="PS51257">
    <property type="entry name" value="PROKAR_LIPOPROTEIN"/>
    <property type="match status" value="1"/>
</dbReference>
<keyword evidence="2" id="KW-1015">Disulfide bond</keyword>
<accession>A0A6A6CJK6</accession>
<evidence type="ECO:0000256" key="4">
    <source>
        <dbReference type="SAM" id="SignalP"/>
    </source>
</evidence>
<proteinExistence type="predicted"/>
<organism evidence="5 6">
    <name type="scientific">Zasmidium cellare ATCC 36951</name>
    <dbReference type="NCBI Taxonomy" id="1080233"/>
    <lineage>
        <taxon>Eukaryota</taxon>
        <taxon>Fungi</taxon>
        <taxon>Dikarya</taxon>
        <taxon>Ascomycota</taxon>
        <taxon>Pezizomycotina</taxon>
        <taxon>Dothideomycetes</taxon>
        <taxon>Dothideomycetidae</taxon>
        <taxon>Mycosphaerellales</taxon>
        <taxon>Mycosphaerellaceae</taxon>
        <taxon>Zasmidium</taxon>
    </lineage>
</organism>
<feature type="region of interest" description="Disordered" evidence="3">
    <location>
        <begin position="249"/>
        <end position="286"/>
    </location>
</feature>
<evidence type="ECO:0000313" key="6">
    <source>
        <dbReference type="Proteomes" id="UP000799537"/>
    </source>
</evidence>